<sequence length="878" mass="99573">MLDKTFNPAAVEEKHYTLWEEKNAFAANHEAGKEPYTIMMPPPNVTGSLHMGHALTFTLQDILIRYNRMKGKDALWQPGTDHAGIATQMVVERRLEAEGVTRHDLGRDKFIDKIWEWKAQSGGTIVNQLRRLGASADWAKERFTMDEGLSEAVRKVFVELYKQDLIYRDKKLVNWDPKLHTAISDLEVEQREVNGKMWYFNYPLEGEDGKFVTVGTTRPETMLGDTGVAVHPDDERYKDLIGRNVILPIVNRAIPIVADEYADPEKGSGAVKITPGHDFNDYEVGKRCNLEIINVLDLNAHLNENVPEKYQGMDRFEARTKVVAEMEELGLLVKIEENPMTVPYGDRSGVVIEPWLTDQWFVKADVLAKPALEAVETGKTRFVPKQWENTYYEWMRNIQPWCISRQIWWGHQIPAWFDEDGNVYVEMTEEAAQKAAGEGVKLTRETDVLDTWFSSALWPFSTLGWPEKTPQLDHYYTTDVLVTGFDIIFFWVARMMMMGIHFMGEVPFKDIYIHALVRDEQGAKMSKSKGNVIDPLELIDQYGADAMRFTLTAMAAQGRDIKLATSRVEGYRNFATKLWNAARFCQINGCKPVKGLDAASVKHPVNRWIVGKVGEVAGEVGTAIDGYRFNESANAIYGFAWGTFCDWYLEFTKPILNGDDESAIEETRATTAWVFDQILHILHPMMPFITEELWESMADERDMQLISAAWPEKLLDDSDANEEMDWLVQLISTIRTTRSELNVPGSVALSVYLQGANEKTAQRLVRNENLIKRMARLGSINLVDEAVAHGCVQEVVGESTVFINVVDHMDVAAEKARLEKEIANLDKIIGGKEKKLANEKFVANAPADVVATERQKVQELSEKNAKFKEALARLTSAL</sequence>
<evidence type="ECO:0000256" key="1">
    <source>
        <dbReference type="ARBA" id="ARBA00004496"/>
    </source>
</evidence>
<evidence type="ECO:0000256" key="3">
    <source>
        <dbReference type="ARBA" id="ARBA00022490"/>
    </source>
</evidence>
<keyword evidence="3 12" id="KW-0963">Cytoplasm</keyword>
<dbReference type="GO" id="GO:0006438">
    <property type="term" value="P:valyl-tRNA aminoacylation"/>
    <property type="evidence" value="ECO:0007669"/>
    <property type="project" value="UniProtKB-UniRule"/>
</dbReference>
<dbReference type="Gene3D" id="3.40.50.620">
    <property type="entry name" value="HUPs"/>
    <property type="match status" value="2"/>
</dbReference>
<comment type="caution">
    <text evidence="16">The sequence shown here is derived from an EMBL/GenBank/DDBJ whole genome shotgun (WGS) entry which is preliminary data.</text>
</comment>
<protein>
    <recommendedName>
        <fullName evidence="12">Valine--tRNA ligase</fullName>
        <ecNumber evidence="12">6.1.1.9</ecNumber>
    </recommendedName>
    <alternativeName>
        <fullName evidence="12">Valyl-tRNA synthetase</fullName>
        <shortName evidence="12">ValRS</shortName>
    </alternativeName>
</protein>
<gene>
    <name evidence="12 16" type="primary">valS</name>
    <name evidence="16" type="ORF">GCM10011332_00830</name>
</gene>
<dbReference type="CDD" id="cd07962">
    <property type="entry name" value="Anticodon_Ia_Val"/>
    <property type="match status" value="1"/>
</dbReference>
<comment type="catalytic activity">
    <reaction evidence="10 12">
        <text>tRNA(Val) + L-valine + ATP = L-valyl-tRNA(Val) + AMP + diphosphate</text>
        <dbReference type="Rhea" id="RHEA:10704"/>
        <dbReference type="Rhea" id="RHEA-COMP:9672"/>
        <dbReference type="Rhea" id="RHEA-COMP:9708"/>
        <dbReference type="ChEBI" id="CHEBI:30616"/>
        <dbReference type="ChEBI" id="CHEBI:33019"/>
        <dbReference type="ChEBI" id="CHEBI:57762"/>
        <dbReference type="ChEBI" id="CHEBI:78442"/>
        <dbReference type="ChEBI" id="CHEBI:78537"/>
        <dbReference type="ChEBI" id="CHEBI:456215"/>
        <dbReference type="EC" id="6.1.1.9"/>
    </reaction>
</comment>
<feature type="coiled-coil region" evidence="12">
    <location>
        <begin position="808"/>
        <end position="877"/>
    </location>
</feature>
<comment type="subunit">
    <text evidence="2 12">Monomer.</text>
</comment>
<dbReference type="InterPro" id="IPR010978">
    <property type="entry name" value="tRNA-bd_arm"/>
</dbReference>
<dbReference type="InterPro" id="IPR033705">
    <property type="entry name" value="Anticodon_Ia_Val"/>
</dbReference>
<feature type="binding site" evidence="12">
    <location>
        <position position="527"/>
    </location>
    <ligand>
        <name>ATP</name>
        <dbReference type="ChEBI" id="CHEBI:30616"/>
    </ligand>
</feature>
<dbReference type="FunFam" id="3.40.50.620:FF:000098">
    <property type="entry name" value="Valine--tRNA ligase"/>
    <property type="match status" value="1"/>
</dbReference>
<evidence type="ECO:0000256" key="11">
    <source>
        <dbReference type="ARBA" id="ARBA00060830"/>
    </source>
</evidence>
<dbReference type="InterPro" id="IPR001412">
    <property type="entry name" value="aa-tRNA-synth_I_CS"/>
</dbReference>
<keyword evidence="17" id="KW-1185">Reference proteome</keyword>
<feature type="short sequence motif" description="'KMSKS' region" evidence="12">
    <location>
        <begin position="524"/>
        <end position="528"/>
    </location>
</feature>
<dbReference type="InterPro" id="IPR009008">
    <property type="entry name" value="Val/Leu/Ile-tRNA-synth_edit"/>
</dbReference>
<dbReference type="EMBL" id="BMHV01000001">
    <property type="protein sequence ID" value="GGF51467.1"/>
    <property type="molecule type" value="Genomic_DNA"/>
</dbReference>
<dbReference type="SUPFAM" id="SSF47323">
    <property type="entry name" value="Anticodon-binding domain of a subclass of class I aminoacyl-tRNA synthetases"/>
    <property type="match status" value="1"/>
</dbReference>
<evidence type="ECO:0000259" key="13">
    <source>
        <dbReference type="Pfam" id="PF00133"/>
    </source>
</evidence>
<comment type="similarity">
    <text evidence="11 12">Belongs to the class-I aminoacyl-tRNA synthetase family. ValS type 1 subfamily.</text>
</comment>
<reference evidence="16" key="2">
    <citation type="submission" date="2020-09" db="EMBL/GenBank/DDBJ databases">
        <authorList>
            <person name="Sun Q."/>
            <person name="Zhou Y."/>
        </authorList>
    </citation>
    <scope>NUCLEOTIDE SEQUENCE</scope>
    <source>
        <strain evidence="16">CGMCC 1.15254</strain>
    </source>
</reference>
<dbReference type="InterPro" id="IPR009080">
    <property type="entry name" value="tRNAsynth_Ia_anticodon-bd"/>
</dbReference>
<dbReference type="GO" id="GO:0005524">
    <property type="term" value="F:ATP binding"/>
    <property type="evidence" value="ECO:0007669"/>
    <property type="project" value="UniProtKB-UniRule"/>
</dbReference>
<evidence type="ECO:0000256" key="2">
    <source>
        <dbReference type="ARBA" id="ARBA00011245"/>
    </source>
</evidence>
<evidence type="ECO:0000256" key="6">
    <source>
        <dbReference type="ARBA" id="ARBA00022840"/>
    </source>
</evidence>
<evidence type="ECO:0000256" key="5">
    <source>
        <dbReference type="ARBA" id="ARBA00022741"/>
    </source>
</evidence>
<proteinExistence type="inferred from homology"/>
<evidence type="ECO:0000313" key="17">
    <source>
        <dbReference type="Proteomes" id="UP000632498"/>
    </source>
</evidence>
<comment type="function">
    <text evidence="12">Catalyzes the attachment of valine to tRNA(Val). As ValRS can inadvertently accommodate and process structurally similar amino acids such as threonine, to avoid such errors, it has a 'posttransfer' editing activity that hydrolyzes mischarged Thr-tRNA(Val) in a tRNA-dependent manner.</text>
</comment>
<dbReference type="PROSITE" id="PS00178">
    <property type="entry name" value="AA_TRNA_LIGASE_I"/>
    <property type="match status" value="1"/>
</dbReference>
<dbReference type="SUPFAM" id="SSF52374">
    <property type="entry name" value="Nucleotidylyl transferase"/>
    <property type="match status" value="1"/>
</dbReference>
<dbReference type="GO" id="GO:0004832">
    <property type="term" value="F:valine-tRNA ligase activity"/>
    <property type="evidence" value="ECO:0007669"/>
    <property type="project" value="UniProtKB-UniRule"/>
</dbReference>
<dbReference type="Gene3D" id="3.90.740.10">
    <property type="entry name" value="Valyl/Leucyl/Isoleucyl-tRNA synthetase, editing domain"/>
    <property type="match status" value="1"/>
</dbReference>
<evidence type="ECO:0000256" key="12">
    <source>
        <dbReference type="HAMAP-Rule" id="MF_02004"/>
    </source>
</evidence>
<dbReference type="NCBIfam" id="TIGR00422">
    <property type="entry name" value="valS"/>
    <property type="match status" value="1"/>
</dbReference>
<feature type="domain" description="Aminoacyl-tRNA synthetase class Ia" evidence="13">
    <location>
        <begin position="15"/>
        <end position="563"/>
    </location>
</feature>
<dbReference type="InterPro" id="IPR037118">
    <property type="entry name" value="Val-tRNA_synth_C_sf"/>
</dbReference>
<evidence type="ECO:0000256" key="7">
    <source>
        <dbReference type="ARBA" id="ARBA00022917"/>
    </source>
</evidence>
<evidence type="ECO:0000259" key="14">
    <source>
        <dbReference type="Pfam" id="PF08264"/>
    </source>
</evidence>
<dbReference type="RefSeq" id="WP_188659856.1">
    <property type="nucleotide sequence ID" value="NZ_BMHV01000001.1"/>
</dbReference>
<dbReference type="FunFam" id="1.10.287.380:FF:000001">
    <property type="entry name" value="Valine--tRNA ligase"/>
    <property type="match status" value="1"/>
</dbReference>
<accession>A0A917BM32</accession>
<dbReference type="PRINTS" id="PR00986">
    <property type="entry name" value="TRNASYNTHVAL"/>
</dbReference>
<dbReference type="InterPro" id="IPR002300">
    <property type="entry name" value="aa-tRNA-synth_Ia"/>
</dbReference>
<dbReference type="Pfam" id="PF10458">
    <property type="entry name" value="Val_tRNA-synt_C"/>
    <property type="match status" value="1"/>
</dbReference>
<dbReference type="Gene3D" id="1.10.287.380">
    <property type="entry name" value="Valyl-tRNA synthetase, C-terminal domain"/>
    <property type="match status" value="1"/>
</dbReference>
<evidence type="ECO:0000256" key="4">
    <source>
        <dbReference type="ARBA" id="ARBA00022598"/>
    </source>
</evidence>
<name>A0A917BM32_9PROT</name>
<dbReference type="FunFam" id="3.90.740.10:FF:000005">
    <property type="entry name" value="Valine--tRNA ligase, mitochondrial"/>
    <property type="match status" value="1"/>
</dbReference>
<dbReference type="FunFam" id="3.40.50.620:FF:000032">
    <property type="entry name" value="Valine--tRNA ligase"/>
    <property type="match status" value="1"/>
</dbReference>
<dbReference type="Pfam" id="PF08264">
    <property type="entry name" value="Anticodon_1"/>
    <property type="match status" value="1"/>
</dbReference>
<organism evidence="16 17">
    <name type="scientific">Terasakiella brassicae</name>
    <dbReference type="NCBI Taxonomy" id="1634917"/>
    <lineage>
        <taxon>Bacteria</taxon>
        <taxon>Pseudomonadati</taxon>
        <taxon>Pseudomonadota</taxon>
        <taxon>Alphaproteobacteria</taxon>
        <taxon>Rhodospirillales</taxon>
        <taxon>Terasakiellaceae</taxon>
        <taxon>Terasakiella</taxon>
    </lineage>
</organism>
<dbReference type="SUPFAM" id="SSF46589">
    <property type="entry name" value="tRNA-binding arm"/>
    <property type="match status" value="1"/>
</dbReference>
<evidence type="ECO:0000256" key="8">
    <source>
        <dbReference type="ARBA" id="ARBA00023054"/>
    </source>
</evidence>
<feature type="domain" description="Methionyl/Valyl/Leucyl/Isoleucyl-tRNA synthetase anticodon-binding" evidence="14">
    <location>
        <begin position="606"/>
        <end position="752"/>
    </location>
</feature>
<keyword evidence="7 12" id="KW-0648">Protein biosynthesis</keyword>
<dbReference type="SUPFAM" id="SSF50677">
    <property type="entry name" value="ValRS/IleRS/LeuRS editing domain"/>
    <property type="match status" value="1"/>
</dbReference>
<dbReference type="EC" id="6.1.1.9" evidence="12"/>
<feature type="domain" description="Valyl-tRNA synthetase tRNA-binding arm" evidence="15">
    <location>
        <begin position="810"/>
        <end position="874"/>
    </location>
</feature>
<keyword evidence="5 12" id="KW-0547">Nucleotide-binding</keyword>
<dbReference type="PANTHER" id="PTHR11946">
    <property type="entry name" value="VALYL-TRNA SYNTHETASES"/>
    <property type="match status" value="1"/>
</dbReference>
<feature type="short sequence motif" description="'HIGH' region" evidence="12">
    <location>
        <begin position="43"/>
        <end position="53"/>
    </location>
</feature>
<keyword evidence="6 12" id="KW-0067">ATP-binding</keyword>
<dbReference type="InterPro" id="IPR014729">
    <property type="entry name" value="Rossmann-like_a/b/a_fold"/>
</dbReference>
<keyword evidence="9 12" id="KW-0030">Aminoacyl-tRNA synthetase</keyword>
<evidence type="ECO:0000256" key="9">
    <source>
        <dbReference type="ARBA" id="ARBA00023146"/>
    </source>
</evidence>
<dbReference type="InterPro" id="IPR002303">
    <property type="entry name" value="Valyl-tRNA_ligase"/>
</dbReference>
<dbReference type="InterPro" id="IPR019499">
    <property type="entry name" value="Val-tRNA_synth_tRNA-bd"/>
</dbReference>
<evidence type="ECO:0000256" key="10">
    <source>
        <dbReference type="ARBA" id="ARBA00047552"/>
    </source>
</evidence>
<reference evidence="16" key="1">
    <citation type="journal article" date="2014" name="Int. J. Syst. Evol. Microbiol.">
        <title>Complete genome sequence of Corynebacterium casei LMG S-19264T (=DSM 44701T), isolated from a smear-ripened cheese.</title>
        <authorList>
            <consortium name="US DOE Joint Genome Institute (JGI-PGF)"/>
            <person name="Walter F."/>
            <person name="Albersmeier A."/>
            <person name="Kalinowski J."/>
            <person name="Ruckert C."/>
        </authorList>
    </citation>
    <scope>NUCLEOTIDE SEQUENCE</scope>
    <source>
        <strain evidence="16">CGMCC 1.15254</strain>
    </source>
</reference>
<comment type="domain">
    <text evidence="12">The C-terminal coiled-coil domain is crucial for aminoacylation activity.</text>
</comment>
<comment type="domain">
    <text evidence="12">ValRS has two distinct active sites: one for aminoacylation and one for editing. The misactivated threonine is translocated from the active site to the editing site.</text>
</comment>
<dbReference type="GO" id="GO:0002161">
    <property type="term" value="F:aminoacyl-tRNA deacylase activity"/>
    <property type="evidence" value="ECO:0007669"/>
    <property type="project" value="InterPro"/>
</dbReference>
<keyword evidence="4 12" id="KW-0436">Ligase</keyword>
<comment type="subcellular location">
    <subcellularLocation>
        <location evidence="1 12">Cytoplasm</location>
    </subcellularLocation>
</comment>
<dbReference type="Proteomes" id="UP000632498">
    <property type="component" value="Unassembled WGS sequence"/>
</dbReference>
<dbReference type="HAMAP" id="MF_02004">
    <property type="entry name" value="Val_tRNA_synth_type1"/>
    <property type="match status" value="1"/>
</dbReference>
<dbReference type="GO" id="GO:0005829">
    <property type="term" value="C:cytosol"/>
    <property type="evidence" value="ECO:0007669"/>
    <property type="project" value="TreeGrafter"/>
</dbReference>
<evidence type="ECO:0000313" key="16">
    <source>
        <dbReference type="EMBL" id="GGF51467.1"/>
    </source>
</evidence>
<dbReference type="AlphaFoldDB" id="A0A917BM32"/>
<keyword evidence="8 12" id="KW-0175">Coiled coil</keyword>
<dbReference type="NCBIfam" id="NF004349">
    <property type="entry name" value="PRK05729.1"/>
    <property type="match status" value="1"/>
</dbReference>
<dbReference type="CDD" id="cd00817">
    <property type="entry name" value="ValRS_core"/>
    <property type="match status" value="1"/>
</dbReference>
<dbReference type="Pfam" id="PF00133">
    <property type="entry name" value="tRNA-synt_1"/>
    <property type="match status" value="1"/>
</dbReference>
<dbReference type="InterPro" id="IPR013155">
    <property type="entry name" value="M/V/L/I-tRNA-synth_anticd-bd"/>
</dbReference>
<dbReference type="PANTHER" id="PTHR11946:SF93">
    <property type="entry name" value="VALINE--TRNA LIGASE, CHLOROPLASTIC_MITOCHONDRIAL 2"/>
    <property type="match status" value="1"/>
</dbReference>
<dbReference type="Gene3D" id="1.10.730.10">
    <property type="entry name" value="Isoleucyl-tRNA Synthetase, Domain 1"/>
    <property type="match status" value="1"/>
</dbReference>
<evidence type="ECO:0000259" key="15">
    <source>
        <dbReference type="Pfam" id="PF10458"/>
    </source>
</evidence>